<accession>A0A8H4RQP0</accession>
<dbReference type="OrthoDB" id="3784821at2759"/>
<feature type="region of interest" description="Disordered" evidence="1">
    <location>
        <begin position="1"/>
        <end position="199"/>
    </location>
</feature>
<dbReference type="Proteomes" id="UP000566819">
    <property type="component" value="Unassembled WGS sequence"/>
</dbReference>
<evidence type="ECO:0000313" key="4">
    <source>
        <dbReference type="Proteomes" id="UP000566819"/>
    </source>
</evidence>
<comment type="caution">
    <text evidence="3">The sequence shown here is derived from an EMBL/GenBank/DDBJ whole genome shotgun (WGS) entry which is preliminary data.</text>
</comment>
<keyword evidence="4" id="KW-1185">Reference proteome</keyword>
<name>A0A8H4RQP0_9HELO</name>
<keyword evidence="2" id="KW-0812">Transmembrane</keyword>
<reference evidence="3 4" key="1">
    <citation type="submission" date="2020-03" db="EMBL/GenBank/DDBJ databases">
        <title>Draft Genome Sequence of Cudoniella acicularis.</title>
        <authorList>
            <person name="Buettner E."/>
            <person name="Kellner H."/>
        </authorList>
    </citation>
    <scope>NUCLEOTIDE SEQUENCE [LARGE SCALE GENOMIC DNA]</scope>
    <source>
        <strain evidence="3 4">DSM 108380</strain>
    </source>
</reference>
<keyword evidence="2" id="KW-1133">Transmembrane helix</keyword>
<dbReference type="AlphaFoldDB" id="A0A8H4RQP0"/>
<organism evidence="3 4">
    <name type="scientific">Cudoniella acicularis</name>
    <dbReference type="NCBI Taxonomy" id="354080"/>
    <lineage>
        <taxon>Eukaryota</taxon>
        <taxon>Fungi</taxon>
        <taxon>Dikarya</taxon>
        <taxon>Ascomycota</taxon>
        <taxon>Pezizomycotina</taxon>
        <taxon>Leotiomycetes</taxon>
        <taxon>Helotiales</taxon>
        <taxon>Tricladiaceae</taxon>
        <taxon>Cudoniella</taxon>
    </lineage>
</organism>
<dbReference type="EMBL" id="JAAMPI010000243">
    <property type="protein sequence ID" value="KAF4633646.1"/>
    <property type="molecule type" value="Genomic_DNA"/>
</dbReference>
<protein>
    <submittedName>
        <fullName evidence="3">Uncharacterized protein</fullName>
    </submittedName>
</protein>
<keyword evidence="2" id="KW-0472">Membrane</keyword>
<evidence type="ECO:0000313" key="3">
    <source>
        <dbReference type="EMBL" id="KAF4633646.1"/>
    </source>
</evidence>
<evidence type="ECO:0000256" key="2">
    <source>
        <dbReference type="SAM" id="Phobius"/>
    </source>
</evidence>
<feature type="transmembrane region" description="Helical" evidence="2">
    <location>
        <begin position="241"/>
        <end position="259"/>
    </location>
</feature>
<evidence type="ECO:0000256" key="1">
    <source>
        <dbReference type="SAM" id="MobiDB-lite"/>
    </source>
</evidence>
<feature type="compositionally biased region" description="Low complexity" evidence="1">
    <location>
        <begin position="38"/>
        <end position="70"/>
    </location>
</feature>
<gene>
    <name evidence="3" type="ORF">G7Y89_g4468</name>
</gene>
<proteinExistence type="predicted"/>
<feature type="compositionally biased region" description="Pro residues" evidence="1">
    <location>
        <begin position="159"/>
        <end position="196"/>
    </location>
</feature>
<feature type="compositionally biased region" description="Pro residues" evidence="1">
    <location>
        <begin position="71"/>
        <end position="83"/>
    </location>
</feature>
<sequence length="296" mass="31092">MSAEVVKKRGRPKKIVLDQVDSEVPELTKKSTTRAKSTKTTTSKTTKPKAATPAKSPAAADPISKATIPSTTPPKSAPKPSPSPGVKNVEAQPSPTKPITRRQMTPETSKILGKVRELSQKTTAPKPVTISSSKAPEAVSGKPSPNPTTNSRPVAKSAPIPPKPIPVPPKSTHTPSPPKPANPPPPPFKEPAPIPTTKPRIPIAALNSEIVSNITSRAGARPAASGSQALPPNYKLVARKVTMAIVAMPILIVTSWVLYERLIMGEERKHLVKPGLAAVESSADQNPETSSNSTST</sequence>